<keyword evidence="4" id="KW-0548">Nucleotidyltransferase</keyword>
<dbReference type="Gene3D" id="1.25.10.10">
    <property type="entry name" value="Leucine-rich Repeat Variant"/>
    <property type="match status" value="1"/>
</dbReference>
<keyword evidence="5" id="KW-1185">Reference proteome</keyword>
<dbReference type="PANTHER" id="PTHR12354:SF1">
    <property type="entry name" value="INTERFERON-RELATED DEVELOPMENTAL REGULATOR 1"/>
    <property type="match status" value="1"/>
</dbReference>
<protein>
    <submittedName>
        <fullName evidence="4">Putative phosphatidate cytidylyltransferase</fullName>
    </submittedName>
</protein>
<dbReference type="SUPFAM" id="SSF48371">
    <property type="entry name" value="ARM repeat"/>
    <property type="match status" value="1"/>
</dbReference>
<dbReference type="EMBL" id="SNSC02000002">
    <property type="protein sequence ID" value="TID26819.1"/>
    <property type="molecule type" value="Genomic_DNA"/>
</dbReference>
<feature type="compositionally biased region" description="Basic and acidic residues" evidence="2">
    <location>
        <begin position="1"/>
        <end position="10"/>
    </location>
</feature>
<comment type="caution">
    <text evidence="4">The sequence shown here is derived from an EMBL/GenBank/DDBJ whole genome shotgun (WGS) entry which is preliminary data.</text>
</comment>
<feature type="compositionally biased region" description="Polar residues" evidence="2">
    <location>
        <begin position="28"/>
        <end position="37"/>
    </location>
</feature>
<dbReference type="InterPro" id="IPR007701">
    <property type="entry name" value="Interferon-rel_develop_reg_N"/>
</dbReference>
<name>A0A4Z1PUY2_9PEZI</name>
<keyword evidence="4" id="KW-0808">Transferase</keyword>
<evidence type="ECO:0000313" key="5">
    <source>
        <dbReference type="Proteomes" id="UP000298493"/>
    </source>
</evidence>
<dbReference type="GO" id="GO:0016779">
    <property type="term" value="F:nucleotidyltransferase activity"/>
    <property type="evidence" value="ECO:0007669"/>
    <property type="project" value="UniProtKB-KW"/>
</dbReference>
<evidence type="ECO:0000256" key="2">
    <source>
        <dbReference type="SAM" id="MobiDB-lite"/>
    </source>
</evidence>
<evidence type="ECO:0000259" key="3">
    <source>
        <dbReference type="Pfam" id="PF05004"/>
    </source>
</evidence>
<dbReference type="STRING" id="86259.A0A4Z1PUY2"/>
<dbReference type="InterPro" id="IPR016024">
    <property type="entry name" value="ARM-type_fold"/>
</dbReference>
<dbReference type="Proteomes" id="UP000298493">
    <property type="component" value="Unassembled WGS sequence"/>
</dbReference>
<gene>
    <name evidence="4" type="ORF">E6O75_ATG01312</name>
</gene>
<dbReference type="InterPro" id="IPR011989">
    <property type="entry name" value="ARM-like"/>
</dbReference>
<dbReference type="InterPro" id="IPR039777">
    <property type="entry name" value="IFRD"/>
</dbReference>
<dbReference type="AlphaFoldDB" id="A0A4Z1PUY2"/>
<dbReference type="Pfam" id="PF05004">
    <property type="entry name" value="IFRD"/>
    <property type="match status" value="1"/>
</dbReference>
<dbReference type="PANTHER" id="PTHR12354">
    <property type="entry name" value="INTERFERON-RELATED DEVELOPMENTAL REGULATOR"/>
    <property type="match status" value="1"/>
</dbReference>
<proteinExistence type="inferred from homology"/>
<accession>A0A4Z1PUY2</accession>
<evidence type="ECO:0000256" key="1">
    <source>
        <dbReference type="ARBA" id="ARBA00008828"/>
    </source>
</evidence>
<comment type="similarity">
    <text evidence="1">Belongs to the IFRD family.</text>
</comment>
<feature type="region of interest" description="Disordered" evidence="2">
    <location>
        <begin position="1"/>
        <end position="70"/>
    </location>
</feature>
<evidence type="ECO:0000313" key="4">
    <source>
        <dbReference type="EMBL" id="TID26819.1"/>
    </source>
</evidence>
<organism evidence="4 5">
    <name type="scientific">Venturia nashicola</name>
    <dbReference type="NCBI Taxonomy" id="86259"/>
    <lineage>
        <taxon>Eukaryota</taxon>
        <taxon>Fungi</taxon>
        <taxon>Dikarya</taxon>
        <taxon>Ascomycota</taxon>
        <taxon>Pezizomycotina</taxon>
        <taxon>Dothideomycetes</taxon>
        <taxon>Pleosporomycetidae</taxon>
        <taxon>Venturiales</taxon>
        <taxon>Venturiaceae</taxon>
        <taxon>Venturia</taxon>
    </lineage>
</organism>
<reference evidence="4 5" key="1">
    <citation type="submission" date="2019-04" db="EMBL/GenBank/DDBJ databases">
        <title>High contiguity whole genome sequence and gene annotation resource for two Venturia nashicola isolates.</title>
        <authorList>
            <person name="Prokchorchik M."/>
            <person name="Won K."/>
            <person name="Lee Y."/>
            <person name="Choi E.D."/>
            <person name="Segonzac C."/>
            <person name="Sohn K.H."/>
        </authorList>
    </citation>
    <scope>NUCLEOTIDE SEQUENCE [LARGE SCALE GENOMIC DNA]</scope>
    <source>
        <strain evidence="4 5">PRI2</strain>
    </source>
</reference>
<sequence length="463" mass="51343">MHERDLRRQALESGKTVSRKQKAKLLSARSSATNSPFASPGVSPAGSRAASRNPSRQVSEDEDDDSDELASSVASLDLGTGSFAQFDSAPEEVWQHELREISEQIIERSRNKRNTGEAREEIMAIYTNILRAQYAAEEVEADLAELVPALLKSVKAGSGEREAVFALRALAMTILTTGEEIYDEVHQALRNRIQDDSSPAAQEAAIHALGVAAYFGGAGIEGTDDTMDYFLDIIETDGEHIGATDNGPVVAAALQEWGFLATQFGDLEGKTGRPLECFENQLESTDLHVLQAAGENIALLYEQSYKRSTEDDESKDNSSAEDEFEVGDFRRVHWKKAYDVYPGNEFGLKSSLADLARSSARHLGKEKRKELHKTFSDVLHTVEHPWRGPRFSTALDENMTAYMGHRLSVRYGRDGVMTVNRWWKLHRYEAIKRVVGPGFLTHYTLNQTVREALSLGLNSGAQF</sequence>
<feature type="domain" description="Interferon-related developmental regulator N-terminal" evidence="3">
    <location>
        <begin position="85"/>
        <end position="383"/>
    </location>
</feature>